<sequence>MKSNIELKEIDSDNWRENLHVKDEQKEYVSDLKGIEARAYAFRSFRSHALMIYYNDTAVGAALYYDYEPYKAYDFCELFIDERYQGKGYGKQACKLIFDRMKADGKYKKVILCYIDGNTTAEKMYLELGFTKTEEDEDEILMSMDL</sequence>
<dbReference type="EMBL" id="VULX01000018">
    <property type="protein sequence ID" value="MSR91926.1"/>
    <property type="molecule type" value="Genomic_DNA"/>
</dbReference>
<dbReference type="PROSITE" id="PS51186">
    <property type="entry name" value="GNAT"/>
    <property type="match status" value="1"/>
</dbReference>
<evidence type="ECO:0000259" key="1">
    <source>
        <dbReference type="PROSITE" id="PS51186"/>
    </source>
</evidence>
<dbReference type="SUPFAM" id="SSF55729">
    <property type="entry name" value="Acyl-CoA N-acyltransferases (Nat)"/>
    <property type="match status" value="1"/>
</dbReference>
<keyword evidence="2" id="KW-0808">Transferase</keyword>
<reference evidence="2 3" key="1">
    <citation type="submission" date="2019-08" db="EMBL/GenBank/DDBJ databases">
        <title>In-depth cultivation of the pig gut microbiome towards novel bacterial diversity and tailored functional studies.</title>
        <authorList>
            <person name="Wylensek D."/>
            <person name="Hitch T.C.A."/>
            <person name="Clavel T."/>
        </authorList>
    </citation>
    <scope>NUCLEOTIDE SEQUENCE [LARGE SCALE GENOMIC DNA]</scope>
    <source>
        <strain evidence="2 3">WCA-383-APC-5B</strain>
    </source>
</reference>
<gene>
    <name evidence="2" type="ORF">FYJ33_11060</name>
</gene>
<keyword evidence="3" id="KW-1185">Reference proteome</keyword>
<dbReference type="InterPro" id="IPR016181">
    <property type="entry name" value="Acyl_CoA_acyltransferase"/>
</dbReference>
<proteinExistence type="predicted"/>
<dbReference type="Gene3D" id="3.40.630.30">
    <property type="match status" value="1"/>
</dbReference>
<dbReference type="InterPro" id="IPR000182">
    <property type="entry name" value="GNAT_dom"/>
</dbReference>
<accession>A0A7X2MZE8</accession>
<dbReference type="Proteomes" id="UP000460287">
    <property type="component" value="Unassembled WGS sequence"/>
</dbReference>
<evidence type="ECO:0000313" key="3">
    <source>
        <dbReference type="Proteomes" id="UP000460287"/>
    </source>
</evidence>
<protein>
    <submittedName>
        <fullName evidence="2">GNAT family N-acetyltransferase</fullName>
    </submittedName>
</protein>
<name>A0A7X2MZE8_9CLOT</name>
<dbReference type="GO" id="GO:0016747">
    <property type="term" value="F:acyltransferase activity, transferring groups other than amino-acyl groups"/>
    <property type="evidence" value="ECO:0007669"/>
    <property type="project" value="InterPro"/>
</dbReference>
<dbReference type="AlphaFoldDB" id="A0A7X2MZE8"/>
<dbReference type="RefSeq" id="WP_154531826.1">
    <property type="nucleotide sequence ID" value="NZ_VULX01000018.1"/>
</dbReference>
<dbReference type="Pfam" id="PF00583">
    <property type="entry name" value="Acetyltransf_1"/>
    <property type="match status" value="1"/>
</dbReference>
<evidence type="ECO:0000313" key="2">
    <source>
        <dbReference type="EMBL" id="MSR91926.1"/>
    </source>
</evidence>
<organism evidence="2 3">
    <name type="scientific">Inconstantimicrobium porci</name>
    <dbReference type="NCBI Taxonomy" id="2652291"/>
    <lineage>
        <taxon>Bacteria</taxon>
        <taxon>Bacillati</taxon>
        <taxon>Bacillota</taxon>
        <taxon>Clostridia</taxon>
        <taxon>Eubacteriales</taxon>
        <taxon>Clostridiaceae</taxon>
        <taxon>Inconstantimicrobium</taxon>
    </lineage>
</organism>
<comment type="caution">
    <text evidence="2">The sequence shown here is derived from an EMBL/GenBank/DDBJ whole genome shotgun (WGS) entry which is preliminary data.</text>
</comment>
<feature type="domain" description="N-acetyltransferase" evidence="1">
    <location>
        <begin position="1"/>
        <end position="146"/>
    </location>
</feature>
<dbReference type="CDD" id="cd04301">
    <property type="entry name" value="NAT_SF"/>
    <property type="match status" value="1"/>
</dbReference>